<keyword evidence="4 9" id="KW-0812">Transmembrane</keyword>
<evidence type="ECO:0000313" key="12">
    <source>
        <dbReference type="Proteomes" id="UP001293718"/>
    </source>
</evidence>
<dbReference type="PANTHER" id="PTHR30203:SF20">
    <property type="entry name" value="MULTIDRUG RESISTANCE OUTER MEMBRANE PROTEIN MDTP-RELATED"/>
    <property type="match status" value="1"/>
</dbReference>
<evidence type="ECO:0000313" key="11">
    <source>
        <dbReference type="EMBL" id="MDZ5457908.1"/>
    </source>
</evidence>
<dbReference type="PROSITE" id="PS51257">
    <property type="entry name" value="PROKAR_LIPOPROTEIN"/>
    <property type="match status" value="1"/>
</dbReference>
<evidence type="ECO:0000256" key="9">
    <source>
        <dbReference type="RuleBase" id="RU362097"/>
    </source>
</evidence>
<dbReference type="Pfam" id="PF02321">
    <property type="entry name" value="OEP"/>
    <property type="match status" value="2"/>
</dbReference>
<keyword evidence="10" id="KW-0175">Coiled coil</keyword>
<name>A0ABU5IIQ2_9BURK</name>
<evidence type="ECO:0000256" key="10">
    <source>
        <dbReference type="SAM" id="Coils"/>
    </source>
</evidence>
<comment type="subcellular location">
    <subcellularLocation>
        <location evidence="9">Cell membrane</location>
        <topology evidence="9">Lipid-anchor</topology>
    </subcellularLocation>
    <subcellularLocation>
        <location evidence="1">Membrane</location>
    </subcellularLocation>
</comment>
<dbReference type="Gene3D" id="2.20.200.10">
    <property type="entry name" value="Outer membrane efflux proteins (OEP)"/>
    <property type="match status" value="1"/>
</dbReference>
<comment type="caution">
    <text evidence="11">The sequence shown here is derived from an EMBL/GenBank/DDBJ whole genome shotgun (WGS) entry which is preliminary data.</text>
</comment>
<organism evidence="11 12">
    <name type="scientific">Azohydromonas lata</name>
    <dbReference type="NCBI Taxonomy" id="45677"/>
    <lineage>
        <taxon>Bacteria</taxon>
        <taxon>Pseudomonadati</taxon>
        <taxon>Pseudomonadota</taxon>
        <taxon>Betaproteobacteria</taxon>
        <taxon>Burkholderiales</taxon>
        <taxon>Sphaerotilaceae</taxon>
        <taxon>Azohydromonas</taxon>
    </lineage>
</organism>
<dbReference type="Gene3D" id="1.20.1600.10">
    <property type="entry name" value="Outer membrane efflux proteins (OEP)"/>
    <property type="match status" value="1"/>
</dbReference>
<evidence type="ECO:0000256" key="6">
    <source>
        <dbReference type="ARBA" id="ARBA00023136"/>
    </source>
</evidence>
<dbReference type="PANTHER" id="PTHR30203">
    <property type="entry name" value="OUTER MEMBRANE CATION EFFLUX PROTEIN"/>
    <property type="match status" value="1"/>
</dbReference>
<evidence type="ECO:0000256" key="1">
    <source>
        <dbReference type="ARBA" id="ARBA00004370"/>
    </source>
</evidence>
<feature type="coiled-coil region" evidence="10">
    <location>
        <begin position="228"/>
        <end position="255"/>
    </location>
</feature>
<evidence type="ECO:0000256" key="2">
    <source>
        <dbReference type="ARBA" id="ARBA00007613"/>
    </source>
</evidence>
<sequence length="479" mass="50411">MKPFALRAAALAAAIFLAGCATPGPSKPPVKLLEPAAVGLQADAATPLPVAPDWWRAFNDAQLDALVERALAEQPNLQAAQARIARAAAANEAAGAALLPSAQASFDATRQRFTEHGIYPPPLAGSVRTTATLQAGLQWDLDFFGRHRAELAAALGAGRAAQADAAAARVLLASQVTRAYVGLARLQAQREVATQTLAQRQSLLELVRQRVSNGLDTNVELRQSEGGLPEARLQIEQLDEQIALARNQLAALTAQPPQALQGLNAPLAALQPLQQPAVLGADLLGRRPDIVAARERVEAATQDVQVARTLFYPNVNLTAFIGFNAIGLDRLVEAGSRQYGVGPAITLPIFDTGRLRANLHGRQAELDAAVLSYNNALLEAVREAADALATLQSLQAQRREQAAAQDSAEAAYRLAVQRYGAGLSSQLTVLSAEGPLLTQRRLAAELQSRSLEAQVALLRALGGGWQGGEGAAQPVAAAR</sequence>
<keyword evidence="5 9" id="KW-0732">Signal</keyword>
<dbReference type="NCBIfam" id="TIGR01845">
    <property type="entry name" value="outer_NodT"/>
    <property type="match status" value="1"/>
</dbReference>
<evidence type="ECO:0000256" key="3">
    <source>
        <dbReference type="ARBA" id="ARBA00022452"/>
    </source>
</evidence>
<accession>A0ABU5IIQ2</accession>
<keyword evidence="8 9" id="KW-0449">Lipoprotein</keyword>
<evidence type="ECO:0000256" key="4">
    <source>
        <dbReference type="ARBA" id="ARBA00022692"/>
    </source>
</evidence>
<gene>
    <name evidence="11" type="ORF">SM757_15120</name>
</gene>
<feature type="coiled-coil region" evidence="10">
    <location>
        <begin position="377"/>
        <end position="411"/>
    </location>
</feature>
<protein>
    <submittedName>
        <fullName evidence="11">Efflux transporter outer membrane subunit</fullName>
    </submittedName>
</protein>
<reference evidence="11 12" key="1">
    <citation type="submission" date="2023-11" db="EMBL/GenBank/DDBJ databases">
        <title>Draft genome of Azohydromonas lata strain H1 (DSM1123), a polyhydroxyalkanoate producer.</title>
        <authorList>
            <person name="Traversa D."/>
            <person name="D'Addabbo P."/>
            <person name="Pazzani C."/>
            <person name="Manzari C."/>
            <person name="Chiara M."/>
            <person name="Scrascia M."/>
        </authorList>
    </citation>
    <scope>NUCLEOTIDE SEQUENCE [LARGE SCALE GENOMIC DNA]</scope>
    <source>
        <strain evidence="11 12">H1</strain>
    </source>
</reference>
<evidence type="ECO:0000256" key="5">
    <source>
        <dbReference type="ARBA" id="ARBA00022729"/>
    </source>
</evidence>
<comment type="similarity">
    <text evidence="2 9">Belongs to the outer membrane factor (OMF) (TC 1.B.17) family.</text>
</comment>
<feature type="chain" id="PRO_5045005905" evidence="9">
    <location>
        <begin position="24"/>
        <end position="479"/>
    </location>
</feature>
<keyword evidence="3 9" id="KW-1134">Transmembrane beta strand</keyword>
<dbReference type="InterPro" id="IPR003423">
    <property type="entry name" value="OMP_efflux"/>
</dbReference>
<proteinExistence type="inferred from homology"/>
<dbReference type="RefSeq" id="WP_322466091.1">
    <property type="nucleotide sequence ID" value="NZ_JAXOJX010000023.1"/>
</dbReference>
<dbReference type="Proteomes" id="UP001293718">
    <property type="component" value="Unassembled WGS sequence"/>
</dbReference>
<keyword evidence="12" id="KW-1185">Reference proteome</keyword>
<dbReference type="EMBL" id="JAXOJX010000023">
    <property type="protein sequence ID" value="MDZ5457908.1"/>
    <property type="molecule type" value="Genomic_DNA"/>
</dbReference>
<keyword evidence="6 9" id="KW-0472">Membrane</keyword>
<dbReference type="InterPro" id="IPR010131">
    <property type="entry name" value="MdtP/NodT-like"/>
</dbReference>
<keyword evidence="7 9" id="KW-0564">Palmitate</keyword>
<feature type="signal peptide" evidence="9">
    <location>
        <begin position="1"/>
        <end position="23"/>
    </location>
</feature>
<evidence type="ECO:0000256" key="8">
    <source>
        <dbReference type="ARBA" id="ARBA00023288"/>
    </source>
</evidence>
<dbReference type="SUPFAM" id="SSF56954">
    <property type="entry name" value="Outer membrane efflux proteins (OEP)"/>
    <property type="match status" value="1"/>
</dbReference>
<evidence type="ECO:0000256" key="7">
    <source>
        <dbReference type="ARBA" id="ARBA00023139"/>
    </source>
</evidence>